<proteinExistence type="predicted"/>
<reference evidence="1 2" key="1">
    <citation type="submission" date="2018-01" db="EMBL/GenBank/DDBJ databases">
        <title>Co-occurrence of chitin degradation, pigmentation and bioactivity in marine Pseudoalteromonas.</title>
        <authorList>
            <person name="Paulsen S."/>
            <person name="Gram L."/>
            <person name="Machado H."/>
        </authorList>
    </citation>
    <scope>NUCLEOTIDE SEQUENCE [LARGE SCALE GENOMIC DNA]</scope>
    <source>
        <strain evidence="1 2">S1946</strain>
    </source>
</reference>
<accession>A0A4V2E212</accession>
<dbReference type="Proteomes" id="UP000292345">
    <property type="component" value="Unassembled WGS sequence"/>
</dbReference>
<gene>
    <name evidence="1" type="ORF">C3B51_17880</name>
</gene>
<comment type="caution">
    <text evidence="1">The sequence shown here is derived from an EMBL/GenBank/DDBJ whole genome shotgun (WGS) entry which is preliminary data.</text>
</comment>
<dbReference type="EMBL" id="PPUZ01000049">
    <property type="protein sequence ID" value="RZM76435.1"/>
    <property type="molecule type" value="Genomic_DNA"/>
</dbReference>
<sequence length="75" mass="8853">MLYFFGAMLFLTLLAIYRADDDESKTLDELAHELLEDFESIGEMPLDDKVNAYESWKVRVSRYRERKHGGEVYSK</sequence>
<name>A0A4V2E212_9GAMM</name>
<organism evidence="1 2">
    <name type="scientific">Pseudoalteromonas rubra</name>
    <dbReference type="NCBI Taxonomy" id="43658"/>
    <lineage>
        <taxon>Bacteria</taxon>
        <taxon>Pseudomonadati</taxon>
        <taxon>Pseudomonadota</taxon>
        <taxon>Gammaproteobacteria</taxon>
        <taxon>Alteromonadales</taxon>
        <taxon>Pseudoalteromonadaceae</taxon>
        <taxon>Pseudoalteromonas</taxon>
    </lineage>
</organism>
<dbReference type="AlphaFoldDB" id="A0A4V2E212"/>
<evidence type="ECO:0000313" key="2">
    <source>
        <dbReference type="Proteomes" id="UP000292345"/>
    </source>
</evidence>
<protein>
    <submittedName>
        <fullName evidence="1">Uncharacterized protein</fullName>
    </submittedName>
</protein>
<evidence type="ECO:0000313" key="1">
    <source>
        <dbReference type="EMBL" id="RZM76435.1"/>
    </source>
</evidence>
<dbReference type="RefSeq" id="WP_130245920.1">
    <property type="nucleotide sequence ID" value="NZ_PPUZ01000049.1"/>
</dbReference>